<dbReference type="RefSeq" id="WP_111593849.1">
    <property type="nucleotide sequence ID" value="NZ_QLMA01000007.1"/>
</dbReference>
<reference evidence="1 2" key="1">
    <citation type="submission" date="2018-06" db="EMBL/GenBank/DDBJ databases">
        <title>Genomic Encyclopedia of Archaeal and Bacterial Type Strains, Phase II (KMG-II): from individual species to whole genera.</title>
        <authorList>
            <person name="Goeker M."/>
        </authorList>
    </citation>
    <scope>NUCLEOTIDE SEQUENCE [LARGE SCALE GENOMIC DNA]</scope>
    <source>
        <strain evidence="1 2">DSM 29821</strain>
    </source>
</reference>
<keyword evidence="2" id="KW-1185">Reference proteome</keyword>
<organism evidence="1 2">
    <name type="scientific">Chitinophaga dinghuensis</name>
    <dbReference type="NCBI Taxonomy" id="1539050"/>
    <lineage>
        <taxon>Bacteria</taxon>
        <taxon>Pseudomonadati</taxon>
        <taxon>Bacteroidota</taxon>
        <taxon>Chitinophagia</taxon>
        <taxon>Chitinophagales</taxon>
        <taxon>Chitinophagaceae</taxon>
        <taxon>Chitinophaga</taxon>
    </lineage>
</organism>
<comment type="caution">
    <text evidence="1">The sequence shown here is derived from an EMBL/GenBank/DDBJ whole genome shotgun (WGS) entry which is preliminary data.</text>
</comment>
<dbReference type="AlphaFoldDB" id="A0A327VT80"/>
<protein>
    <submittedName>
        <fullName evidence="1">Uncharacterized protein</fullName>
    </submittedName>
</protein>
<accession>A0A327VT80</accession>
<sequence length="321" mass="36371">MIEQNNPIRFKVSIPLTPYYKNRYVHIIPTEAEIEIQLIDGSHIVHTDLKNVGALAFFRDPQLQARLTFWYDFDSKSNTITLCSNNLQSSDSTFISTVPRGSNQFCHQHTYAGDNTPCGTNPNWNYCTPLTPGLKEAIHETVIRANNIIIEKAKSMDYTVILRTPPPKISLEEYEKYSAVYQNGEFKELFNPEKEYDDTYSILSLDSTWYGEIYLKKNDNFSNVIGSTDDPKIASKTWIKLWEGQFGKPDDCSSLNYNGYKCSGGLVGGHVILGKTASAMPKGSNKVFIMPICTQHNNDDNTYMAPIKYSKGIALHNYLNK</sequence>
<dbReference type="Proteomes" id="UP000249819">
    <property type="component" value="Unassembled WGS sequence"/>
</dbReference>
<gene>
    <name evidence="1" type="ORF">CLV59_1074</name>
</gene>
<name>A0A327VT80_9BACT</name>
<dbReference type="EMBL" id="QLMA01000007">
    <property type="protein sequence ID" value="RAJ77239.1"/>
    <property type="molecule type" value="Genomic_DNA"/>
</dbReference>
<proteinExistence type="predicted"/>
<evidence type="ECO:0000313" key="1">
    <source>
        <dbReference type="EMBL" id="RAJ77239.1"/>
    </source>
</evidence>
<evidence type="ECO:0000313" key="2">
    <source>
        <dbReference type="Proteomes" id="UP000249819"/>
    </source>
</evidence>
<dbReference type="OrthoDB" id="1230907at2"/>